<keyword evidence="2" id="KW-0812">Transmembrane</keyword>
<evidence type="ECO:0000313" key="4">
    <source>
        <dbReference type="Proteomes" id="UP000236000"/>
    </source>
</evidence>
<protein>
    <recommendedName>
        <fullName evidence="5">Tetratricopeptide repeat protein</fullName>
    </recommendedName>
</protein>
<accession>A0A2N8HGW0</accession>
<gene>
    <name evidence="3" type="ORF">CXU22_00600</name>
</gene>
<dbReference type="SUPFAM" id="SSF81901">
    <property type="entry name" value="HCP-like"/>
    <property type="match status" value="1"/>
</dbReference>
<comment type="caution">
    <text evidence="3">The sequence shown here is derived from an EMBL/GenBank/DDBJ whole genome shotgun (WGS) entry which is preliminary data.</text>
</comment>
<dbReference type="RefSeq" id="WP_102711481.1">
    <property type="nucleotide sequence ID" value="NZ_PJKA01000002.1"/>
</dbReference>
<evidence type="ECO:0000256" key="1">
    <source>
        <dbReference type="SAM" id="MobiDB-lite"/>
    </source>
</evidence>
<dbReference type="EMBL" id="PJKA01000002">
    <property type="protein sequence ID" value="PNC20316.1"/>
    <property type="molecule type" value="Genomic_DNA"/>
</dbReference>
<dbReference type="Gene3D" id="1.25.40.10">
    <property type="entry name" value="Tetratricopeptide repeat domain"/>
    <property type="match status" value="1"/>
</dbReference>
<keyword evidence="2" id="KW-0472">Membrane</keyword>
<reference evidence="3 4" key="1">
    <citation type="journal article" date="2017" name="BMC Genomics">
        <title>Genome sequencing of 39 Akkermansia muciniphila isolates reveals its population structure, genomic and functional diverisity, and global distribution in mammalian gut microbiotas.</title>
        <authorList>
            <person name="Guo X."/>
            <person name="Li S."/>
            <person name="Zhang J."/>
            <person name="Wu F."/>
            <person name="Li X."/>
            <person name="Wu D."/>
            <person name="Zhang M."/>
            <person name="Ou Z."/>
            <person name="Jie Z."/>
            <person name="Yan Q."/>
            <person name="Li P."/>
            <person name="Yi J."/>
            <person name="Peng Y."/>
        </authorList>
    </citation>
    <scope>NUCLEOTIDE SEQUENCE [LARGE SCALE GENOMIC DNA]</scope>
    <source>
        <strain evidence="3 4">GP24</strain>
    </source>
</reference>
<proteinExistence type="predicted"/>
<sequence length="302" mass="34599">MLKTTIIFIIALLGFGMIRLPLQNYILEQEKAAGLLDDPVELSSSDYLEQQLAMVSLGGLRSLVAAVLSMEAFDCFLISDWTNLERRYNQITSLAPHSDFYWDNGSWHLGNNASSSYLDNKRLSPMERREGFRKYIQKGRHFLEKGVSVNPGSWYLQSLLGNMYSDTYRQPDFEKAAEAYRKARELGAPPLTARKEFYALARVPSKSREALELGKELFKDPRNRTPSLVSNIFVLENRLKVPEKDRIPFRELFPTDEIARDLMTSHLANSLRYPVDGLKEALESLPEEKTKTEDQNPERGKL</sequence>
<evidence type="ECO:0008006" key="5">
    <source>
        <dbReference type="Google" id="ProtNLM"/>
    </source>
</evidence>
<name>A0A2N8HGW0_9BACT</name>
<evidence type="ECO:0000313" key="3">
    <source>
        <dbReference type="EMBL" id="PNC20316.1"/>
    </source>
</evidence>
<feature type="transmembrane region" description="Helical" evidence="2">
    <location>
        <begin position="6"/>
        <end position="22"/>
    </location>
</feature>
<dbReference type="Proteomes" id="UP000236000">
    <property type="component" value="Unassembled WGS sequence"/>
</dbReference>
<dbReference type="AlphaFoldDB" id="A0A2N8HGW0"/>
<dbReference type="InterPro" id="IPR011990">
    <property type="entry name" value="TPR-like_helical_dom_sf"/>
</dbReference>
<organism evidence="3 4">
    <name type="scientific">Akkermansia muciniphila</name>
    <dbReference type="NCBI Taxonomy" id="239935"/>
    <lineage>
        <taxon>Bacteria</taxon>
        <taxon>Pseudomonadati</taxon>
        <taxon>Verrucomicrobiota</taxon>
        <taxon>Verrucomicrobiia</taxon>
        <taxon>Verrucomicrobiales</taxon>
        <taxon>Akkermansiaceae</taxon>
        <taxon>Akkermansia</taxon>
    </lineage>
</organism>
<feature type="region of interest" description="Disordered" evidence="1">
    <location>
        <begin position="282"/>
        <end position="302"/>
    </location>
</feature>
<keyword evidence="2" id="KW-1133">Transmembrane helix</keyword>
<dbReference type="OrthoDB" id="187003at2"/>
<evidence type="ECO:0000256" key="2">
    <source>
        <dbReference type="SAM" id="Phobius"/>
    </source>
</evidence>